<dbReference type="Pfam" id="PF00392">
    <property type="entry name" value="GntR"/>
    <property type="match status" value="1"/>
</dbReference>
<evidence type="ECO:0000313" key="6">
    <source>
        <dbReference type="Proteomes" id="UP000885680"/>
    </source>
</evidence>
<dbReference type="CDD" id="cd07377">
    <property type="entry name" value="WHTH_GntR"/>
    <property type="match status" value="1"/>
</dbReference>
<dbReference type="PANTHER" id="PTHR43537:SF50">
    <property type="entry name" value="TRANSCRIPTIONAL REGULATORY PROTEIN"/>
    <property type="match status" value="1"/>
</dbReference>
<dbReference type="SUPFAM" id="SSF48008">
    <property type="entry name" value="GntR ligand-binding domain-like"/>
    <property type="match status" value="1"/>
</dbReference>
<dbReference type="PRINTS" id="PR00035">
    <property type="entry name" value="HTHGNTR"/>
</dbReference>
<evidence type="ECO:0000259" key="4">
    <source>
        <dbReference type="PROSITE" id="PS50949"/>
    </source>
</evidence>
<name>A0A9C9TFM9_9HYPH</name>
<evidence type="ECO:0000313" key="5">
    <source>
        <dbReference type="EMBL" id="HET99489.1"/>
    </source>
</evidence>
<evidence type="ECO:0000256" key="3">
    <source>
        <dbReference type="ARBA" id="ARBA00023163"/>
    </source>
</evidence>
<dbReference type="InterPro" id="IPR000524">
    <property type="entry name" value="Tscrpt_reg_HTH_GntR"/>
</dbReference>
<dbReference type="PROSITE" id="PS50949">
    <property type="entry name" value="HTH_GNTR"/>
    <property type="match status" value="1"/>
</dbReference>
<protein>
    <submittedName>
        <fullName evidence="5">GntR family transcriptional regulator</fullName>
    </submittedName>
</protein>
<dbReference type="InterPro" id="IPR036390">
    <property type="entry name" value="WH_DNA-bd_sf"/>
</dbReference>
<gene>
    <name evidence="5" type="ORF">ENH89_03770</name>
</gene>
<comment type="caution">
    <text evidence="5">The sequence shown here is derived from an EMBL/GenBank/DDBJ whole genome shotgun (WGS) entry which is preliminary data.</text>
</comment>
<evidence type="ECO:0000256" key="2">
    <source>
        <dbReference type="ARBA" id="ARBA00023125"/>
    </source>
</evidence>
<feature type="domain" description="HTH gntR-type" evidence="4">
    <location>
        <begin position="32"/>
        <end position="99"/>
    </location>
</feature>
<keyword evidence="3" id="KW-0804">Transcription</keyword>
<keyword evidence="2" id="KW-0238">DNA-binding</keyword>
<dbReference type="EMBL" id="DRGN01000054">
    <property type="protein sequence ID" value="HET99489.1"/>
    <property type="molecule type" value="Genomic_DNA"/>
</dbReference>
<dbReference type="Proteomes" id="UP000885680">
    <property type="component" value="Unassembled WGS sequence"/>
</dbReference>
<evidence type="ECO:0000256" key="1">
    <source>
        <dbReference type="ARBA" id="ARBA00023015"/>
    </source>
</evidence>
<keyword evidence="1" id="KW-0805">Transcription regulation</keyword>
<sequence length="239" mass="26788">MKARCLLLEPAVTELPVEDDIAYPDAPVIQRQTLHEQVAGRIRDLIIEGHLKPGARINEAGLVEALGVSRTPLREALRTLAGEGLIDIRPARGSIVRRLTPEDVFSMLEVLAELEKLAGRLACQRASDNEIAELLAIHDEMMGYYAARDRLPYYKANQEIHARIARLSRNNMLIDVQANIQARLKRIRFLGNQGPEAWANAVAEHEEMAEALRVRDGARLGDVLAKHLMNTWDRVKDVV</sequence>
<dbReference type="SMART" id="SM00345">
    <property type="entry name" value="HTH_GNTR"/>
    <property type="match status" value="1"/>
</dbReference>
<dbReference type="Gene3D" id="1.10.10.10">
    <property type="entry name" value="Winged helix-like DNA-binding domain superfamily/Winged helix DNA-binding domain"/>
    <property type="match status" value="1"/>
</dbReference>
<dbReference type="InterPro" id="IPR036388">
    <property type="entry name" value="WH-like_DNA-bd_sf"/>
</dbReference>
<dbReference type="GO" id="GO:0003677">
    <property type="term" value="F:DNA binding"/>
    <property type="evidence" value="ECO:0007669"/>
    <property type="project" value="UniProtKB-KW"/>
</dbReference>
<dbReference type="InterPro" id="IPR011711">
    <property type="entry name" value="GntR_C"/>
</dbReference>
<accession>A0A9C9TFM9</accession>
<dbReference type="PANTHER" id="PTHR43537">
    <property type="entry name" value="TRANSCRIPTIONAL REGULATOR, GNTR FAMILY"/>
    <property type="match status" value="1"/>
</dbReference>
<dbReference type="Gene3D" id="1.20.120.530">
    <property type="entry name" value="GntR ligand-binding domain-like"/>
    <property type="match status" value="1"/>
</dbReference>
<reference evidence="5" key="1">
    <citation type="journal article" date="2020" name="mSystems">
        <title>Genome- and Community-Level Interaction Insights into Carbon Utilization and Element Cycling Functions of Hydrothermarchaeota in Hydrothermal Sediment.</title>
        <authorList>
            <person name="Zhou Z."/>
            <person name="Liu Y."/>
            <person name="Xu W."/>
            <person name="Pan J."/>
            <person name="Luo Z.H."/>
            <person name="Li M."/>
        </authorList>
    </citation>
    <scope>NUCLEOTIDE SEQUENCE</scope>
    <source>
        <strain evidence="5">HyVt-347</strain>
    </source>
</reference>
<dbReference type="Pfam" id="PF07729">
    <property type="entry name" value="FCD"/>
    <property type="match status" value="1"/>
</dbReference>
<dbReference type="InterPro" id="IPR008920">
    <property type="entry name" value="TF_FadR/GntR_C"/>
</dbReference>
<dbReference type="AlphaFoldDB" id="A0A9C9TFM9"/>
<dbReference type="GO" id="GO:0003700">
    <property type="term" value="F:DNA-binding transcription factor activity"/>
    <property type="evidence" value="ECO:0007669"/>
    <property type="project" value="InterPro"/>
</dbReference>
<dbReference type="SUPFAM" id="SSF46785">
    <property type="entry name" value="Winged helix' DNA-binding domain"/>
    <property type="match status" value="1"/>
</dbReference>
<dbReference type="SMART" id="SM00895">
    <property type="entry name" value="FCD"/>
    <property type="match status" value="1"/>
</dbReference>
<proteinExistence type="predicted"/>
<organism evidence="5 6">
    <name type="scientific">Aurantimonas coralicida</name>
    <dbReference type="NCBI Taxonomy" id="182270"/>
    <lineage>
        <taxon>Bacteria</taxon>
        <taxon>Pseudomonadati</taxon>
        <taxon>Pseudomonadota</taxon>
        <taxon>Alphaproteobacteria</taxon>
        <taxon>Hyphomicrobiales</taxon>
        <taxon>Aurantimonadaceae</taxon>
        <taxon>Aurantimonas</taxon>
    </lineage>
</organism>